<evidence type="ECO:0000256" key="3">
    <source>
        <dbReference type="ARBA" id="ARBA00022989"/>
    </source>
</evidence>
<dbReference type="AlphaFoldDB" id="A0A318SII0"/>
<feature type="transmembrane region" description="Helical" evidence="5">
    <location>
        <begin position="222"/>
        <end position="243"/>
    </location>
</feature>
<feature type="transmembrane region" description="Helical" evidence="5">
    <location>
        <begin position="33"/>
        <end position="55"/>
    </location>
</feature>
<proteinExistence type="inferred from homology"/>
<dbReference type="PROSITE" id="PS50928">
    <property type="entry name" value="ABC_TM1"/>
    <property type="match status" value="1"/>
</dbReference>
<feature type="transmembrane region" description="Helical" evidence="5">
    <location>
        <begin position="325"/>
        <end position="347"/>
    </location>
</feature>
<keyword evidence="8" id="KW-1185">Reference proteome</keyword>
<feature type="transmembrane region" description="Helical" evidence="5">
    <location>
        <begin position="131"/>
        <end position="155"/>
    </location>
</feature>
<name>A0A318SII0_9DEIO</name>
<keyword evidence="5" id="KW-0813">Transport</keyword>
<keyword evidence="2 5" id="KW-0812">Transmembrane</keyword>
<dbReference type="GO" id="GO:0005886">
    <property type="term" value="C:plasma membrane"/>
    <property type="evidence" value="ECO:0007669"/>
    <property type="project" value="UniProtKB-SubCell"/>
</dbReference>
<protein>
    <submittedName>
        <fullName evidence="7">Peptide/nickel transport system permease protein</fullName>
    </submittedName>
</protein>
<evidence type="ECO:0000313" key="8">
    <source>
        <dbReference type="Proteomes" id="UP000248326"/>
    </source>
</evidence>
<evidence type="ECO:0000256" key="5">
    <source>
        <dbReference type="RuleBase" id="RU363032"/>
    </source>
</evidence>
<dbReference type="InterPro" id="IPR035906">
    <property type="entry name" value="MetI-like_sf"/>
</dbReference>
<dbReference type="PANTHER" id="PTHR43376">
    <property type="entry name" value="OLIGOPEPTIDE TRANSPORT SYSTEM PERMEASE PROTEIN"/>
    <property type="match status" value="1"/>
</dbReference>
<evidence type="ECO:0000259" key="6">
    <source>
        <dbReference type="PROSITE" id="PS50928"/>
    </source>
</evidence>
<feature type="domain" description="ABC transmembrane type-1" evidence="6">
    <location>
        <begin position="129"/>
        <end position="344"/>
    </location>
</feature>
<dbReference type="SUPFAM" id="SSF161098">
    <property type="entry name" value="MetI-like"/>
    <property type="match status" value="1"/>
</dbReference>
<keyword evidence="3 5" id="KW-1133">Transmembrane helix</keyword>
<keyword evidence="4 5" id="KW-0472">Membrane</keyword>
<dbReference type="Gene3D" id="1.10.3720.10">
    <property type="entry name" value="MetI-like"/>
    <property type="match status" value="1"/>
</dbReference>
<evidence type="ECO:0000256" key="1">
    <source>
        <dbReference type="ARBA" id="ARBA00004141"/>
    </source>
</evidence>
<dbReference type="CDD" id="cd06261">
    <property type="entry name" value="TM_PBP2"/>
    <property type="match status" value="1"/>
</dbReference>
<sequence length="362" mass="38985">MTHHRGTPDAVPTADASLRAADRRRLVRHVAAILLRMVVMLWLVTTITFVVVRALPGNPIDLYIQDLAASGLSPEEARSRASAVLRFDVQGSFLEQYVQYVTNVTRGDLGNSSILSPGSPVLPMILARLPWTILSVGIALTLSFIIGVRLGLIAAMRRHAWTDHLISNTWAAIDSIPAVLLAVVAILLLGVVWKIVPIEWMRGAYDPATTPGFNWPFIKSALLHYLVPGTVYTLTSLGGWVLAMRSNAMSAISDDYVHVARARGLGEPRIRDAYVGRNAILPLVTGFAIAVGFTVSGSVLIEKVFVTPGVGALLADAIARRDYPLMQGVVLITTFAVLVATAVADALSTWLDPRIRLGGDSA</sequence>
<comment type="similarity">
    <text evidence="5">Belongs to the binding-protein-dependent transport system permease family.</text>
</comment>
<comment type="caution">
    <text evidence="7">The sequence shown here is derived from an EMBL/GenBank/DDBJ whole genome shotgun (WGS) entry which is preliminary data.</text>
</comment>
<evidence type="ECO:0000256" key="4">
    <source>
        <dbReference type="ARBA" id="ARBA00023136"/>
    </source>
</evidence>
<comment type="subcellular location">
    <subcellularLocation>
        <location evidence="5">Cell membrane</location>
        <topology evidence="5">Multi-pass membrane protein</topology>
    </subcellularLocation>
    <subcellularLocation>
        <location evidence="1">Membrane</location>
        <topology evidence="1">Multi-pass membrane protein</topology>
    </subcellularLocation>
</comment>
<feature type="transmembrane region" description="Helical" evidence="5">
    <location>
        <begin position="279"/>
        <end position="301"/>
    </location>
</feature>
<dbReference type="InterPro" id="IPR000515">
    <property type="entry name" value="MetI-like"/>
</dbReference>
<dbReference type="OrthoDB" id="9769919at2"/>
<accession>A0A318SII0</accession>
<dbReference type="PANTHER" id="PTHR43376:SF1">
    <property type="entry name" value="OLIGOPEPTIDE TRANSPORT SYSTEM PERMEASE PROTEIN"/>
    <property type="match status" value="1"/>
</dbReference>
<dbReference type="RefSeq" id="WP_110886773.1">
    <property type="nucleotide sequence ID" value="NZ_QJSX01000007.1"/>
</dbReference>
<reference evidence="7 8" key="1">
    <citation type="submission" date="2018-06" db="EMBL/GenBank/DDBJ databases">
        <title>Genomic Encyclopedia of Type Strains, Phase IV (KMG-IV): sequencing the most valuable type-strain genomes for metagenomic binning, comparative biology and taxonomic classification.</title>
        <authorList>
            <person name="Goeker M."/>
        </authorList>
    </citation>
    <scope>NUCLEOTIDE SEQUENCE [LARGE SCALE GENOMIC DNA]</scope>
    <source>
        <strain evidence="7 8">DSM 18048</strain>
    </source>
</reference>
<gene>
    <name evidence="7" type="ORF">DES52_107125</name>
</gene>
<organism evidence="7 8">
    <name type="scientific">Deinococcus yavapaiensis KR-236</name>
    <dbReference type="NCBI Taxonomy" id="694435"/>
    <lineage>
        <taxon>Bacteria</taxon>
        <taxon>Thermotogati</taxon>
        <taxon>Deinococcota</taxon>
        <taxon>Deinococci</taxon>
        <taxon>Deinococcales</taxon>
        <taxon>Deinococcaceae</taxon>
        <taxon>Deinococcus</taxon>
    </lineage>
</organism>
<evidence type="ECO:0000256" key="2">
    <source>
        <dbReference type="ARBA" id="ARBA00022692"/>
    </source>
</evidence>
<dbReference type="Proteomes" id="UP000248326">
    <property type="component" value="Unassembled WGS sequence"/>
</dbReference>
<dbReference type="GO" id="GO:0055085">
    <property type="term" value="P:transmembrane transport"/>
    <property type="evidence" value="ECO:0007669"/>
    <property type="project" value="InterPro"/>
</dbReference>
<evidence type="ECO:0000313" key="7">
    <source>
        <dbReference type="EMBL" id="PYE53867.1"/>
    </source>
</evidence>
<feature type="transmembrane region" description="Helical" evidence="5">
    <location>
        <begin position="176"/>
        <end position="196"/>
    </location>
</feature>
<dbReference type="EMBL" id="QJSX01000007">
    <property type="protein sequence ID" value="PYE53867.1"/>
    <property type="molecule type" value="Genomic_DNA"/>
</dbReference>
<dbReference type="Pfam" id="PF00528">
    <property type="entry name" value="BPD_transp_1"/>
    <property type="match status" value="1"/>
</dbReference>